<evidence type="ECO:0000256" key="1">
    <source>
        <dbReference type="SAM" id="MobiDB-lite"/>
    </source>
</evidence>
<feature type="compositionally biased region" description="Basic and acidic residues" evidence="1">
    <location>
        <begin position="313"/>
        <end position="350"/>
    </location>
</feature>
<evidence type="ECO:0000259" key="2">
    <source>
        <dbReference type="Pfam" id="PF16589"/>
    </source>
</evidence>
<reference evidence="3" key="1">
    <citation type="submission" date="2021-01" db="EMBL/GenBank/DDBJ databases">
        <authorList>
            <person name="Corre E."/>
            <person name="Pelletier E."/>
            <person name="Niang G."/>
            <person name="Scheremetjew M."/>
            <person name="Finn R."/>
            <person name="Kale V."/>
            <person name="Holt S."/>
            <person name="Cochrane G."/>
            <person name="Meng A."/>
            <person name="Brown T."/>
            <person name="Cohen L."/>
        </authorList>
    </citation>
    <scope>NUCLEOTIDE SEQUENCE</scope>
    <source>
        <strain evidence="3">CT5</strain>
    </source>
</reference>
<feature type="region of interest" description="Disordered" evidence="1">
    <location>
        <begin position="202"/>
        <end position="386"/>
    </location>
</feature>
<gene>
    <name evidence="3" type="ORF">ECRA1380_LOCUS2114</name>
</gene>
<dbReference type="InterPro" id="IPR036420">
    <property type="entry name" value="BRCT_dom_sf"/>
</dbReference>
<name>A0A7S3NRM8_EUPCR</name>
<feature type="compositionally biased region" description="Basic and acidic residues" evidence="1">
    <location>
        <begin position="252"/>
        <end position="283"/>
    </location>
</feature>
<organism evidence="3">
    <name type="scientific">Euplotes crassus</name>
    <dbReference type="NCBI Taxonomy" id="5936"/>
    <lineage>
        <taxon>Eukaryota</taxon>
        <taxon>Sar</taxon>
        <taxon>Alveolata</taxon>
        <taxon>Ciliophora</taxon>
        <taxon>Intramacronucleata</taxon>
        <taxon>Spirotrichea</taxon>
        <taxon>Hypotrichia</taxon>
        <taxon>Euplotida</taxon>
        <taxon>Euplotidae</taxon>
        <taxon>Moneuplotes</taxon>
    </lineage>
</organism>
<accession>A0A7S3NRM8</accession>
<feature type="compositionally biased region" description="Acidic residues" evidence="1">
    <location>
        <begin position="284"/>
        <end position="312"/>
    </location>
</feature>
<dbReference type="Pfam" id="PF16589">
    <property type="entry name" value="BRCT_2"/>
    <property type="match status" value="1"/>
</dbReference>
<evidence type="ECO:0000313" key="3">
    <source>
        <dbReference type="EMBL" id="CAE0377159.1"/>
    </source>
</evidence>
<dbReference type="SUPFAM" id="SSF52113">
    <property type="entry name" value="BRCT domain"/>
    <property type="match status" value="1"/>
</dbReference>
<dbReference type="AlphaFoldDB" id="A0A7S3NRM8"/>
<feature type="domain" description="BRCT" evidence="2">
    <location>
        <begin position="29"/>
        <end position="103"/>
    </location>
</feature>
<protein>
    <recommendedName>
        <fullName evidence="2">BRCT domain-containing protein</fullName>
    </recommendedName>
</protein>
<feature type="compositionally biased region" description="Basic and acidic residues" evidence="1">
    <location>
        <begin position="215"/>
        <end position="232"/>
    </location>
</feature>
<sequence>MDKEQSDANGGQAKSLILTEEIPKYGRVSMLFYIPESVKDRDTMVELIRENGGNIVKYHECFCYQIGTPGNTKESDYYEGTVYSFQWLVESIEANQLQDKAKYILCSYQGGIKFPFDKKKIQYTIREIIIIFNWISGRKSQASRKTWESLGNDGILYCRSKESLKNFWKNWRKHSLEACIEEMLTKNTKYCHNYPLPVLPHQGLPETDRKKLKRSKEEVEKIDEDSKEKNSDPDESDPILHAIQKKRKLKKKNSEVVKTGDSDRVNTTENKTQKVEEIKHVEGVIDDESDEPDQPDQLDEEKEQSEQMDEKEEPEKDPNVDEKEKHPEDDTTKEEKKDADPDPDHEKQEDIALDNNSANGIKEGSHASSDLGFPAFEDGSDDGGDI</sequence>
<dbReference type="InterPro" id="IPR001357">
    <property type="entry name" value="BRCT_dom"/>
</dbReference>
<proteinExistence type="predicted"/>
<dbReference type="Gene3D" id="3.40.50.10190">
    <property type="entry name" value="BRCT domain"/>
    <property type="match status" value="1"/>
</dbReference>
<dbReference type="EMBL" id="HBIK01004338">
    <property type="protein sequence ID" value="CAE0377159.1"/>
    <property type="molecule type" value="Transcribed_RNA"/>
</dbReference>